<reference evidence="1" key="1">
    <citation type="submission" date="2019-06" db="EMBL/GenBank/DDBJ databases">
        <authorList>
            <person name="Zheng W."/>
        </authorList>
    </citation>
    <scope>NUCLEOTIDE SEQUENCE</scope>
    <source>
        <strain evidence="1">QDHG01</strain>
    </source>
</reference>
<evidence type="ECO:0000313" key="2">
    <source>
        <dbReference type="Proteomes" id="UP000785679"/>
    </source>
</evidence>
<dbReference type="EMBL" id="RRYP01014152">
    <property type="protein sequence ID" value="TNV76121.1"/>
    <property type="molecule type" value="Genomic_DNA"/>
</dbReference>
<accession>A0A8J8NL31</accession>
<name>A0A8J8NL31_HALGN</name>
<evidence type="ECO:0000313" key="1">
    <source>
        <dbReference type="EMBL" id="TNV76121.1"/>
    </source>
</evidence>
<comment type="caution">
    <text evidence="1">The sequence shown here is derived from an EMBL/GenBank/DDBJ whole genome shotgun (WGS) entry which is preliminary data.</text>
</comment>
<gene>
    <name evidence="1" type="ORF">FGO68_gene14269</name>
</gene>
<keyword evidence="2" id="KW-1185">Reference proteome</keyword>
<organism evidence="1 2">
    <name type="scientific">Halteria grandinella</name>
    <dbReference type="NCBI Taxonomy" id="5974"/>
    <lineage>
        <taxon>Eukaryota</taxon>
        <taxon>Sar</taxon>
        <taxon>Alveolata</taxon>
        <taxon>Ciliophora</taxon>
        <taxon>Intramacronucleata</taxon>
        <taxon>Spirotrichea</taxon>
        <taxon>Stichotrichia</taxon>
        <taxon>Sporadotrichida</taxon>
        <taxon>Halteriidae</taxon>
        <taxon>Halteria</taxon>
    </lineage>
</organism>
<protein>
    <submittedName>
        <fullName evidence="1">Uncharacterized protein</fullName>
    </submittedName>
</protein>
<sequence>MLRQVNSYLQEVPNLQAGDFFCLWKEDPRVQLLGAGVARIEVSTILWPKPIPIIAPQGFQQSCRTIFLTSSLLRALNNGIVFFREVKHLL</sequence>
<dbReference type="Proteomes" id="UP000785679">
    <property type="component" value="Unassembled WGS sequence"/>
</dbReference>
<dbReference type="AlphaFoldDB" id="A0A8J8NL31"/>
<proteinExistence type="predicted"/>